<organism evidence="1">
    <name type="scientific">viral metagenome</name>
    <dbReference type="NCBI Taxonomy" id="1070528"/>
    <lineage>
        <taxon>unclassified sequences</taxon>
        <taxon>metagenomes</taxon>
        <taxon>organismal metagenomes</taxon>
    </lineage>
</organism>
<dbReference type="AlphaFoldDB" id="A0A6C0IUB1"/>
<dbReference type="SUPFAM" id="SSF52540">
    <property type="entry name" value="P-loop containing nucleoside triphosphate hydrolases"/>
    <property type="match status" value="1"/>
</dbReference>
<sequence length="363" mass="41804">MEGDLHELTLSLTDRVTGFIPKPSTFLGGIINVYGSTGSGKTTTMQEIASLLRKNVYEARLICPSEPDNGNFYGRIARTSVTFDMDSKHLESVFKNIYEQQQARMKQYDAVNALKNLKIIYNKIRTTTTDKIINKLQTERDKMIKECISRGEHAEKKPLKEQFQEMIKAVITTEITKNRERLRAMPLNKNERLLVDNYDMKPDFLLIIDDCTETVNEFQKKKIFKQMIYKARQLRITILLGVHSYPELGTKLRQQARLSIFCNPQASKHFFGNTTVKVEKVYSANADSIMKHIFCTKKLLGYQKYRMVYDQTDGVAPLKFYPCNATPAKKVAKHSKYWKLDKALKLSHKVSDLGEAFGKESKK</sequence>
<reference evidence="1" key="1">
    <citation type="journal article" date="2020" name="Nature">
        <title>Giant virus diversity and host interactions through global metagenomics.</title>
        <authorList>
            <person name="Schulz F."/>
            <person name="Roux S."/>
            <person name="Paez-Espino D."/>
            <person name="Jungbluth S."/>
            <person name="Walsh D.A."/>
            <person name="Denef V.J."/>
            <person name="McMahon K.D."/>
            <person name="Konstantinidis K.T."/>
            <person name="Eloe-Fadrosh E.A."/>
            <person name="Kyrpides N.C."/>
            <person name="Woyke T."/>
        </authorList>
    </citation>
    <scope>NUCLEOTIDE SEQUENCE</scope>
    <source>
        <strain evidence="1">GVMAG-M-3300024336-7</strain>
    </source>
</reference>
<protein>
    <submittedName>
        <fullName evidence="1">Uncharacterized protein</fullName>
    </submittedName>
</protein>
<accession>A0A6C0IUB1</accession>
<evidence type="ECO:0000313" key="1">
    <source>
        <dbReference type="EMBL" id="QHT96864.1"/>
    </source>
</evidence>
<proteinExistence type="predicted"/>
<dbReference type="EMBL" id="MN740268">
    <property type="protein sequence ID" value="QHT96864.1"/>
    <property type="molecule type" value="Genomic_DNA"/>
</dbReference>
<name>A0A6C0IUB1_9ZZZZ</name>
<dbReference type="InterPro" id="IPR027417">
    <property type="entry name" value="P-loop_NTPase"/>
</dbReference>
<dbReference type="Gene3D" id="3.40.50.300">
    <property type="entry name" value="P-loop containing nucleotide triphosphate hydrolases"/>
    <property type="match status" value="1"/>
</dbReference>